<organism evidence="2 3">
    <name type="scientific">Flavobacterium terrigena</name>
    <dbReference type="NCBI Taxonomy" id="402734"/>
    <lineage>
        <taxon>Bacteria</taxon>
        <taxon>Pseudomonadati</taxon>
        <taxon>Bacteroidota</taxon>
        <taxon>Flavobacteriia</taxon>
        <taxon>Flavobacteriales</taxon>
        <taxon>Flavobacteriaceae</taxon>
        <taxon>Flavobacterium</taxon>
    </lineage>
</organism>
<keyword evidence="3" id="KW-1185">Reference proteome</keyword>
<evidence type="ECO:0000259" key="1">
    <source>
        <dbReference type="Pfam" id="PF19081"/>
    </source>
</evidence>
<dbReference type="Gene3D" id="2.60.40.740">
    <property type="match status" value="1"/>
</dbReference>
<dbReference type="EMBL" id="FNYA01000001">
    <property type="protein sequence ID" value="SEI49806.1"/>
    <property type="molecule type" value="Genomic_DNA"/>
</dbReference>
<feature type="non-terminal residue" evidence="2">
    <location>
        <position position="783"/>
    </location>
</feature>
<proteinExistence type="predicted"/>
<dbReference type="InterPro" id="IPR044023">
    <property type="entry name" value="Ig_7"/>
</dbReference>
<sequence>MIFTKHAIMKKNILFHLKKIPHSIGDIYHLTKVYLNYLYQSHLQVNSLNKYLIIFSLFTFILLNNNLAYSQITIDGNPSEWPGVLNNAANTKKAFKHDPFNVIGTDDQWTQGSKDTDPSPTLNWKWVKGNSNDKGDIGNAGAVLLGTKLYFFGDRAAFNGDAQIGFWFFLNDVMPTGTGDSASPFVGEHANGDILIISNFTNGGGIVQPIVYVWAGKTANNPGALVLINANVVSATLASNSVSYNVPGGASGTPMFNGDTWIFSPKSGPANTYPVPLFFEGSLDLATIQGISPCFKRFLLETRNSQSLTASLQDLAAGGFSGVPPAPSAVASSRCGTGSVTLSASGCTGTLNWYANATGGSPIGSGPSFNTPSISQTTTFYVSCTSDGCEGSRAPVIATINPPPNAGASFTPIICNGGNSTITVSASGGTPPYTYSIDDITYQAENTFTVLAGPYTVYVQDSKGCKGQYQVSISEPNPNQPDINIGPGFGIYCGLSLSQAQAQLNIDFNAWLNSLQILASGTEPYTITTNPTNPTPPAINGGEVEVIWTITDACGKIDTTSGIFSIGGCNINCTLSSIPTPCNVAGSITARAENGFPSYNFYLYLSTDTNFTNPLQSFLNQNPQGENNFAEVVFTNLAAGNYTVLMLDQVQNSIANATACSIEVTRDNPPPVTENCSNDQLAACGLSQQAIDQDYLAWYLSLAPTGGTNLQFSISVTDSQGNVVDDDGVFSPNKCGEIYTATVTYSDDCSQSGDCQGIYTVIGDTEAPVITTQNQSGDLGCNP</sequence>
<dbReference type="Pfam" id="PF13573">
    <property type="entry name" value="SprB"/>
    <property type="match status" value="1"/>
</dbReference>
<evidence type="ECO:0000313" key="2">
    <source>
        <dbReference type="EMBL" id="SEI49806.1"/>
    </source>
</evidence>
<reference evidence="3" key="1">
    <citation type="submission" date="2016-10" db="EMBL/GenBank/DDBJ databases">
        <authorList>
            <person name="Varghese N."/>
            <person name="Submissions S."/>
        </authorList>
    </citation>
    <scope>NUCLEOTIDE SEQUENCE [LARGE SCALE GENOMIC DNA]</scope>
    <source>
        <strain evidence="3">DSM 17934</strain>
    </source>
</reference>
<protein>
    <submittedName>
        <fullName evidence="2">SprB repeat-containing protein</fullName>
    </submittedName>
</protein>
<dbReference type="STRING" id="402734.SAMN05660918_0929"/>
<evidence type="ECO:0000313" key="3">
    <source>
        <dbReference type="Proteomes" id="UP000199702"/>
    </source>
</evidence>
<name>A0A1H6R5U1_9FLAO</name>
<feature type="domain" description="Ig-like" evidence="1">
    <location>
        <begin position="324"/>
        <end position="402"/>
    </location>
</feature>
<dbReference type="InterPro" id="IPR025667">
    <property type="entry name" value="SprB_repeat"/>
</dbReference>
<dbReference type="Proteomes" id="UP000199702">
    <property type="component" value="Unassembled WGS sequence"/>
</dbReference>
<gene>
    <name evidence="2" type="ORF">SAMN05660918_0929</name>
</gene>
<dbReference type="Pfam" id="PF19081">
    <property type="entry name" value="Ig_7"/>
    <property type="match status" value="1"/>
</dbReference>
<dbReference type="AlphaFoldDB" id="A0A1H6R5U1"/>
<accession>A0A1H6R5U1</accession>